<sequence length="113" mass="12769">MHHSIQGTWSRGIHMYPSPFEDVPKMALIGLIFAADALYKRRIYQDSSRAQIPDDCYLLLCLFVNRNDEAEISHIPVAYACKQTCSGPTQIKVGRNHIEMSAVLYLSVEEIVA</sequence>
<gene>
    <name evidence="1" type="ORF">HCEG_01700</name>
</gene>
<proteinExistence type="predicted"/>
<dbReference type="OrthoDB" id="10376653at2759"/>
<dbReference type="AlphaFoldDB" id="F0U6W7"/>
<organism evidence="2">
    <name type="scientific">Ajellomyces capsulatus (strain H88)</name>
    <name type="common">Darling's disease fungus</name>
    <name type="synonym">Histoplasma capsulatum</name>
    <dbReference type="NCBI Taxonomy" id="544711"/>
    <lineage>
        <taxon>Eukaryota</taxon>
        <taxon>Fungi</taxon>
        <taxon>Dikarya</taxon>
        <taxon>Ascomycota</taxon>
        <taxon>Pezizomycotina</taxon>
        <taxon>Eurotiomycetes</taxon>
        <taxon>Eurotiomycetidae</taxon>
        <taxon>Onygenales</taxon>
        <taxon>Ajellomycetaceae</taxon>
        <taxon>Histoplasma</taxon>
    </lineage>
</organism>
<dbReference type="OMA" id="HIEMSAV"/>
<dbReference type="Proteomes" id="UP000008142">
    <property type="component" value="Unassembled WGS sequence"/>
</dbReference>
<dbReference type="HOGENOM" id="CLU_171212_0_0_1"/>
<protein>
    <submittedName>
        <fullName evidence="1">Uncharacterized protein</fullName>
    </submittedName>
</protein>
<reference evidence="2" key="1">
    <citation type="submission" date="2008-07" db="EMBL/GenBank/DDBJ databases">
        <title>Annotation of Ajellomyces capsulatus strain H88.</title>
        <authorList>
            <person name="Champion M."/>
            <person name="Cuomo C."/>
            <person name="Ma L.-J."/>
            <person name="Henn M.R."/>
            <person name="Sil A."/>
            <person name="Goldman B."/>
            <person name="Young S.K."/>
            <person name="Kodira C.D."/>
            <person name="Zeng Q."/>
            <person name="Koehrsen M."/>
            <person name="Alvarado L."/>
            <person name="Berlin A."/>
            <person name="Borenstein D."/>
            <person name="Chen Z."/>
            <person name="Engels R."/>
            <person name="Freedman E."/>
            <person name="Gellesch M."/>
            <person name="Goldberg J."/>
            <person name="Griggs A."/>
            <person name="Gujja S."/>
            <person name="Heiman D."/>
            <person name="Hepburn T."/>
            <person name="Howarth C."/>
            <person name="Jen D."/>
            <person name="Larson L."/>
            <person name="Lewis B."/>
            <person name="Mehta T."/>
            <person name="Park D."/>
            <person name="Pearson M."/>
            <person name="Roberts A."/>
            <person name="Saif S."/>
            <person name="Shea T."/>
            <person name="Shenoy N."/>
            <person name="Sisk P."/>
            <person name="Stolte C."/>
            <person name="Sykes S."/>
            <person name="Walk T."/>
            <person name="White J."/>
            <person name="Yandava C."/>
            <person name="Klein B."/>
            <person name="McEwen J.G."/>
            <person name="Puccia R."/>
            <person name="Goldman G.H."/>
            <person name="Felipe M.S."/>
            <person name="Nino-Vega G."/>
            <person name="San-Blas G."/>
            <person name="Taylor J."/>
            <person name="Mendoza L."/>
            <person name="Galagan J."/>
            <person name="Nusbaum C."/>
            <person name="Birren B."/>
        </authorList>
    </citation>
    <scope>NUCLEOTIDE SEQUENCE [LARGE SCALE GENOMIC DNA]</scope>
    <source>
        <strain evidence="2">H88</strain>
    </source>
</reference>
<accession>F0U6W7</accession>
<dbReference type="EMBL" id="DS990636">
    <property type="protein sequence ID" value="EGC42338.1"/>
    <property type="molecule type" value="Genomic_DNA"/>
</dbReference>
<evidence type="ECO:0000313" key="1">
    <source>
        <dbReference type="EMBL" id="EGC42338.1"/>
    </source>
</evidence>
<name>F0U6W7_AJEC8</name>
<evidence type="ECO:0000313" key="2">
    <source>
        <dbReference type="Proteomes" id="UP000008142"/>
    </source>
</evidence>